<feature type="transmembrane region" description="Helical" evidence="7">
    <location>
        <begin position="198"/>
        <end position="215"/>
    </location>
</feature>
<evidence type="ECO:0000313" key="9">
    <source>
        <dbReference type="EMBL" id="QHZ50613.1"/>
    </source>
</evidence>
<keyword evidence="6" id="KW-0813">Transport</keyword>
<feature type="transmembrane region" description="Helical" evidence="7">
    <location>
        <begin position="48"/>
        <end position="77"/>
    </location>
</feature>
<evidence type="ECO:0000313" key="11">
    <source>
        <dbReference type="Proteomes" id="UP000464330"/>
    </source>
</evidence>
<dbReference type="GO" id="GO:0043190">
    <property type="term" value="C:ATP-binding cassette (ABC) transporter complex"/>
    <property type="evidence" value="ECO:0007669"/>
    <property type="project" value="InterPro"/>
</dbReference>
<dbReference type="SUPFAM" id="SSF81345">
    <property type="entry name" value="ABC transporter involved in vitamin B12 uptake, BtuC"/>
    <property type="match status" value="1"/>
</dbReference>
<gene>
    <name evidence="8" type="ORF">ERICIII_01436</name>
    <name evidence="9" type="ORF">ERICV_01454</name>
</gene>
<dbReference type="GO" id="GO:0055085">
    <property type="term" value="P:transmembrane transport"/>
    <property type="evidence" value="ECO:0007669"/>
    <property type="project" value="InterPro"/>
</dbReference>
<feature type="transmembrane region" description="Helical" evidence="7">
    <location>
        <begin position="173"/>
        <end position="192"/>
    </location>
</feature>
<dbReference type="Pfam" id="PF00950">
    <property type="entry name" value="ABC-3"/>
    <property type="match status" value="1"/>
</dbReference>
<comment type="similarity">
    <text evidence="2 6">Belongs to the ABC-3 integral membrane protein family.</text>
</comment>
<dbReference type="Gene3D" id="1.10.3470.10">
    <property type="entry name" value="ABC transporter involved in vitamin B12 uptake, BtuC"/>
    <property type="match status" value="1"/>
</dbReference>
<feature type="transmembrane region" description="Helical" evidence="7">
    <location>
        <begin position="132"/>
        <end position="153"/>
    </location>
</feature>
<dbReference type="EMBL" id="CP019655">
    <property type="protein sequence ID" value="AVF25625.1"/>
    <property type="molecule type" value="Genomic_DNA"/>
</dbReference>
<feature type="transmembrane region" description="Helical" evidence="7">
    <location>
        <begin position="222"/>
        <end position="243"/>
    </location>
</feature>
<feature type="transmembrane region" description="Helical" evidence="7">
    <location>
        <begin position="12"/>
        <end position="36"/>
    </location>
</feature>
<evidence type="ECO:0000256" key="6">
    <source>
        <dbReference type="RuleBase" id="RU003943"/>
    </source>
</evidence>
<dbReference type="AlphaFoldDB" id="A0A2L1UBU7"/>
<accession>A0A6C0QPN8</accession>
<dbReference type="GeneID" id="64218221"/>
<dbReference type="Proteomes" id="UP000464330">
    <property type="component" value="Chromosome"/>
</dbReference>
<keyword evidence="4 7" id="KW-1133">Transmembrane helix</keyword>
<evidence type="ECO:0000256" key="1">
    <source>
        <dbReference type="ARBA" id="ARBA00004141"/>
    </source>
</evidence>
<dbReference type="InterPro" id="IPR001626">
    <property type="entry name" value="ABC_TroCD"/>
</dbReference>
<keyword evidence="5 7" id="KW-0472">Membrane</keyword>
<proteinExistence type="inferred from homology"/>
<feature type="transmembrane region" description="Helical" evidence="7">
    <location>
        <begin position="249"/>
        <end position="265"/>
    </location>
</feature>
<dbReference type="GO" id="GO:0010043">
    <property type="term" value="P:response to zinc ion"/>
    <property type="evidence" value="ECO:0007669"/>
    <property type="project" value="TreeGrafter"/>
</dbReference>
<evidence type="ECO:0000313" key="8">
    <source>
        <dbReference type="EMBL" id="AVF25625.1"/>
    </source>
</evidence>
<accession>A0A8B6WUM8</accession>
<sequence>MTDFFSILTEPFFQKALIGGVLIGLTAPLIGVFLVLRRLSMIGDTLAHVSIAGIALGFLLNLYPLGVGLVFAVLASFAVEKLRKAYKTYAELSIAIIMSGGIALATFLFTLGKNFNMNVTSYFFGSIYTLDTIDVWMVLAVCLLVLIVISLLFKELFLMFFDEEAANVSGLPIRFYNMLITLLTALVISVAIKLVGALLVSALLTIPVACSLIIAKSFKHSVFLAVLFSEVSVIVGLVCAALFDFAPGATVVLALIIILMGLLLVKRRIKL</sequence>
<dbReference type="EMBL" id="CP019717">
    <property type="protein sequence ID" value="QHZ50613.1"/>
    <property type="molecule type" value="Genomic_DNA"/>
</dbReference>
<evidence type="ECO:0000256" key="4">
    <source>
        <dbReference type="ARBA" id="ARBA00022989"/>
    </source>
</evidence>
<evidence type="ECO:0000256" key="2">
    <source>
        <dbReference type="ARBA" id="ARBA00008034"/>
    </source>
</evidence>
<reference evidence="8 11" key="2">
    <citation type="journal article" date="2020" name="Int. J. Med. Microbiol.">
        <title>Discovery of Paenibacillus larvae ERIC V: Phenotypic and genomic comparison to genotypes ERIC I-IV reveal different inventories of virulence factors which correlate with epidemiological prevalences of American Foulbrood.</title>
        <authorList>
            <person name="Beims H."/>
            <person name="Bunk B."/>
            <person name="Erler S."/>
            <person name="Mohr K.I."/>
            <person name="Sproer C."/>
            <person name="Pradella S."/>
            <person name="Gunther G."/>
            <person name="Rohde M."/>
            <person name="von der Ohe W."/>
            <person name="Steinert M."/>
        </authorList>
    </citation>
    <scope>NUCLEOTIDE SEQUENCE</scope>
    <source>
        <strain evidence="8">Eric_III</strain>
        <strain evidence="9">Eric_V</strain>
    </source>
</reference>
<evidence type="ECO:0000313" key="10">
    <source>
        <dbReference type="Proteomes" id="UP000239833"/>
    </source>
</evidence>
<feature type="transmembrane region" description="Helical" evidence="7">
    <location>
        <begin position="89"/>
        <end position="112"/>
    </location>
</feature>
<dbReference type="PANTHER" id="PTHR30477">
    <property type="entry name" value="ABC-TRANSPORTER METAL-BINDING PROTEIN"/>
    <property type="match status" value="1"/>
</dbReference>
<keyword evidence="3 6" id="KW-0812">Transmembrane</keyword>
<accession>A0A2L1UBU7</accession>
<organism evidence="8 10">
    <name type="scientific">Paenibacillus larvae subsp. larvae</name>
    <dbReference type="NCBI Taxonomy" id="147375"/>
    <lineage>
        <taxon>Bacteria</taxon>
        <taxon>Bacillati</taxon>
        <taxon>Bacillota</taxon>
        <taxon>Bacilli</taxon>
        <taxon>Bacillales</taxon>
        <taxon>Paenibacillaceae</taxon>
        <taxon>Paenibacillus</taxon>
    </lineage>
</organism>
<evidence type="ECO:0000256" key="7">
    <source>
        <dbReference type="SAM" id="Phobius"/>
    </source>
</evidence>
<name>A0A2L1UBU7_9BACL</name>
<dbReference type="Proteomes" id="UP000239833">
    <property type="component" value="Chromosome"/>
</dbReference>
<dbReference type="InterPro" id="IPR037294">
    <property type="entry name" value="ABC_BtuC-like"/>
</dbReference>
<dbReference type="PANTHER" id="PTHR30477:SF0">
    <property type="entry name" value="METAL TRANSPORT SYSTEM MEMBRANE PROTEIN TM_0125-RELATED"/>
    <property type="match status" value="1"/>
</dbReference>
<evidence type="ECO:0000256" key="5">
    <source>
        <dbReference type="ARBA" id="ARBA00023136"/>
    </source>
</evidence>
<dbReference type="RefSeq" id="WP_023485538.1">
    <property type="nucleotide sequence ID" value="NZ_CP019651.1"/>
</dbReference>
<evidence type="ECO:0000256" key="3">
    <source>
        <dbReference type="ARBA" id="ARBA00022692"/>
    </source>
</evidence>
<reference evidence="10" key="1">
    <citation type="submission" date="2017-02" db="EMBL/GenBank/DDBJ databases">
        <title>Delineation of Paenibacillus larvae strains originating from foulbrood outbreaks.</title>
        <authorList>
            <person name="Beims H."/>
            <person name="Bunk B."/>
            <person name="Sproeer C."/>
            <person name="Mohr K.I."/>
            <person name="Pradella S."/>
            <person name="Guenther G."/>
            <person name="Rohde M."/>
            <person name="von der Ohe W."/>
            <person name="Steinert M."/>
        </authorList>
    </citation>
    <scope>NUCLEOTIDE SEQUENCE [LARGE SCALE GENOMIC DNA]</scope>
    <source>
        <strain evidence="10">Eric_III</strain>
    </source>
</reference>
<comment type="subcellular location">
    <subcellularLocation>
        <location evidence="6">Cell membrane</location>
        <topology evidence="6">Multi-pass membrane protein</topology>
    </subcellularLocation>
    <subcellularLocation>
        <location evidence="1">Membrane</location>
        <topology evidence="1">Multi-pass membrane protein</topology>
    </subcellularLocation>
</comment>
<protein>
    <submittedName>
        <fullName evidence="8">ABC-type Mn2+/Zn2+ transport system, permease component</fullName>
    </submittedName>
</protein>